<comment type="caution">
    <text evidence="2">The sequence shown here is derived from an EMBL/GenBank/DDBJ whole genome shotgun (WGS) entry which is preliminary data.</text>
</comment>
<name>A0ABQ4C8I4_9ACTN</name>
<evidence type="ECO:0000256" key="1">
    <source>
        <dbReference type="SAM" id="MobiDB-lite"/>
    </source>
</evidence>
<organism evidence="2 3">
    <name type="scientific">Asanoa iriomotensis</name>
    <dbReference type="NCBI Taxonomy" id="234613"/>
    <lineage>
        <taxon>Bacteria</taxon>
        <taxon>Bacillati</taxon>
        <taxon>Actinomycetota</taxon>
        <taxon>Actinomycetes</taxon>
        <taxon>Micromonosporales</taxon>
        <taxon>Micromonosporaceae</taxon>
        <taxon>Asanoa</taxon>
    </lineage>
</organism>
<feature type="region of interest" description="Disordered" evidence="1">
    <location>
        <begin position="22"/>
        <end position="46"/>
    </location>
</feature>
<evidence type="ECO:0000313" key="3">
    <source>
        <dbReference type="Proteomes" id="UP000624325"/>
    </source>
</evidence>
<sequence>MSINVTPASRAACTVAMLSPRSEAPYAPDMPIAPKPSAETTGPPVPRVRVCITPTLRQAKTGRKRAFIVGEPLPG</sequence>
<evidence type="ECO:0000313" key="2">
    <source>
        <dbReference type="EMBL" id="GIF59070.1"/>
    </source>
</evidence>
<proteinExistence type="predicted"/>
<keyword evidence="3" id="KW-1185">Reference proteome</keyword>
<dbReference type="Proteomes" id="UP000624325">
    <property type="component" value="Unassembled WGS sequence"/>
</dbReference>
<protein>
    <submittedName>
        <fullName evidence="2">Uncharacterized protein</fullName>
    </submittedName>
</protein>
<accession>A0ABQ4C8I4</accession>
<reference evidence="2 3" key="1">
    <citation type="submission" date="2021-01" db="EMBL/GenBank/DDBJ databases">
        <title>Whole genome shotgun sequence of Asanoa iriomotensis NBRC 100142.</title>
        <authorList>
            <person name="Komaki H."/>
            <person name="Tamura T."/>
        </authorList>
    </citation>
    <scope>NUCLEOTIDE SEQUENCE [LARGE SCALE GENOMIC DNA]</scope>
    <source>
        <strain evidence="2 3">NBRC 100142</strain>
    </source>
</reference>
<dbReference type="EMBL" id="BONC01000041">
    <property type="protein sequence ID" value="GIF59070.1"/>
    <property type="molecule type" value="Genomic_DNA"/>
</dbReference>
<gene>
    <name evidence="2" type="ORF">Air01nite_51650</name>
</gene>